<feature type="compositionally biased region" description="Basic and acidic residues" evidence="1">
    <location>
        <begin position="12"/>
        <end position="23"/>
    </location>
</feature>
<reference evidence="2" key="1">
    <citation type="submission" date="2024-06" db="EMBL/GenBank/DDBJ databases">
        <title>Draft Genome Sequence of Deinococcus sonorensis Type Strain KR-87, a Biofilm Producing Representative of the Genus Deinococcus.</title>
        <authorList>
            <person name="Boren L.S."/>
            <person name="Grosso R.A."/>
            <person name="Hugenberg-Cox A.N."/>
            <person name="Hill J.T.E."/>
            <person name="Albert C.M."/>
            <person name="Tuohy J.M."/>
        </authorList>
    </citation>
    <scope>NUCLEOTIDE SEQUENCE</scope>
    <source>
        <strain evidence="2">KR-87</strain>
        <plasmid evidence="2">pDson05</plasmid>
    </source>
</reference>
<dbReference type="InterPro" id="IPR011989">
    <property type="entry name" value="ARM-like"/>
</dbReference>
<dbReference type="InterPro" id="IPR016024">
    <property type="entry name" value="ARM-type_fold"/>
</dbReference>
<gene>
    <name evidence="2" type="ORF">ABOD76_22190</name>
</gene>
<evidence type="ECO:0008006" key="3">
    <source>
        <dbReference type="Google" id="ProtNLM"/>
    </source>
</evidence>
<name>A0AAU7UGF5_9DEIO</name>
<dbReference type="RefSeq" id="WP_350245711.1">
    <property type="nucleotide sequence ID" value="NZ_CP158301.1"/>
</dbReference>
<dbReference type="SUPFAM" id="SSF48371">
    <property type="entry name" value="ARM repeat"/>
    <property type="match status" value="2"/>
</dbReference>
<geneLocation type="plasmid" evidence="2">
    <name>pDson05</name>
</geneLocation>
<dbReference type="AlphaFoldDB" id="A0AAU7UGF5"/>
<organism evidence="2">
    <name type="scientific">Deinococcus sonorensis KR-87</name>
    <dbReference type="NCBI Taxonomy" id="694439"/>
    <lineage>
        <taxon>Bacteria</taxon>
        <taxon>Thermotogati</taxon>
        <taxon>Deinococcota</taxon>
        <taxon>Deinococci</taxon>
        <taxon>Deinococcales</taxon>
        <taxon>Deinococcaceae</taxon>
        <taxon>Deinococcus</taxon>
    </lineage>
</organism>
<dbReference type="Gene3D" id="1.25.10.10">
    <property type="entry name" value="Leucine-rich Repeat Variant"/>
    <property type="match status" value="2"/>
</dbReference>
<keyword evidence="2" id="KW-0614">Plasmid</keyword>
<evidence type="ECO:0000256" key="1">
    <source>
        <dbReference type="SAM" id="MobiDB-lite"/>
    </source>
</evidence>
<accession>A0AAU7UGF5</accession>
<dbReference type="EMBL" id="CP158301">
    <property type="protein sequence ID" value="XBV87562.1"/>
    <property type="molecule type" value="Genomic_DNA"/>
</dbReference>
<evidence type="ECO:0000313" key="2">
    <source>
        <dbReference type="EMBL" id="XBV87562.1"/>
    </source>
</evidence>
<sequence length="358" mass="40228">MSHSISDAELPALKKETRDRRTTLERRRELAALDPRLGWIVARSKHTPPELLTELVHHPDGWVRRHVAQHPRLSTPDVVRLAADQADFVVCRIAERPDLPLDLFAPLSAHPSWRVRNAIAQHPDVSADVLTRLATDEEGSVRSAVAVHPRTPVALLYPLADDPVQPVRWSVIGNQNLPLDLLERFAQDDNESTRASVASRANLPEALQEALAHDPSPVVRERFEDARICHASTAQLALWAPEHPKAAMELARRADVAPDTLLALVQMDNERARWSAYINSNMPVDELYALVNDTTRSAWEREHLLRAVILNPAVPQELLERLTREPGQSVPAAARRVLNRRRAAMNTRLAEARARREP</sequence>
<proteinExistence type="predicted"/>
<feature type="region of interest" description="Disordered" evidence="1">
    <location>
        <begin position="1"/>
        <end position="23"/>
    </location>
</feature>
<protein>
    <recommendedName>
        <fullName evidence="3">Leucine rich repeat variant</fullName>
    </recommendedName>
</protein>
<dbReference type="KEGG" id="dsc:ABOD76_22190"/>